<dbReference type="Proteomes" id="UP000541470">
    <property type="component" value="Unassembled WGS sequence"/>
</dbReference>
<evidence type="ECO:0000256" key="2">
    <source>
        <dbReference type="ARBA" id="ARBA00023002"/>
    </source>
</evidence>
<dbReference type="RefSeq" id="WP_169587184.1">
    <property type="nucleotide sequence ID" value="NZ_JABBGK010000001.1"/>
</dbReference>
<dbReference type="SUPFAM" id="SSF51735">
    <property type="entry name" value="NAD(P)-binding Rossmann-fold domains"/>
    <property type="match status" value="1"/>
</dbReference>
<gene>
    <name evidence="4" type="ORF">HHL25_03170</name>
</gene>
<evidence type="ECO:0000256" key="3">
    <source>
        <dbReference type="RuleBase" id="RU000363"/>
    </source>
</evidence>
<dbReference type="GO" id="GO:0016491">
    <property type="term" value="F:oxidoreductase activity"/>
    <property type="evidence" value="ECO:0007669"/>
    <property type="project" value="UniProtKB-KW"/>
</dbReference>
<dbReference type="InterPro" id="IPR051911">
    <property type="entry name" value="SDR_oxidoreductase"/>
</dbReference>
<evidence type="ECO:0000256" key="1">
    <source>
        <dbReference type="ARBA" id="ARBA00006484"/>
    </source>
</evidence>
<dbReference type="PRINTS" id="PR00081">
    <property type="entry name" value="GDHRDH"/>
</dbReference>
<dbReference type="InterPro" id="IPR002347">
    <property type="entry name" value="SDR_fam"/>
</dbReference>
<dbReference type="PROSITE" id="PS00061">
    <property type="entry name" value="ADH_SHORT"/>
    <property type="match status" value="1"/>
</dbReference>
<dbReference type="PRINTS" id="PR00080">
    <property type="entry name" value="SDRFAMILY"/>
</dbReference>
<accession>A0A7Y0ATC0</accession>
<proteinExistence type="inferred from homology"/>
<comment type="similarity">
    <text evidence="1 3">Belongs to the short-chain dehydrogenases/reductases (SDR) family.</text>
</comment>
<name>A0A7Y0ATC0_9HYPH</name>
<sequence>MTKTVFITGASSGIGKASAKLFQEKGWNVVATMRTPEKESELNLLDGVLVARLDVQDPQSIETTVEAAIARFGRIDVLVNNAGYGLYGVFEAVPRESIQQQFDVNVFGVMDVTRALLPHFRATRAGTIINVSSGAGHFTLPMISLYCASKFALEGFTEALSYELLALQIGVKLVVPHGGVAETSFQLRSAADFAQENMPTDYRPFLDRSTAAFARMGGALTMTSRDVANVVHEAATDGTSRLRYFVGDDARGFVQARSEMADQNYVDFMRSHFA</sequence>
<dbReference type="Gene3D" id="3.40.50.720">
    <property type="entry name" value="NAD(P)-binding Rossmann-like Domain"/>
    <property type="match status" value="1"/>
</dbReference>
<evidence type="ECO:0000313" key="5">
    <source>
        <dbReference type="Proteomes" id="UP000541470"/>
    </source>
</evidence>
<dbReference type="CDD" id="cd05374">
    <property type="entry name" value="17beta-HSD-like_SDR_c"/>
    <property type="match status" value="1"/>
</dbReference>
<evidence type="ECO:0000313" key="4">
    <source>
        <dbReference type="EMBL" id="NML73121.1"/>
    </source>
</evidence>
<dbReference type="PANTHER" id="PTHR43976:SF16">
    <property type="entry name" value="SHORT-CHAIN DEHYDROGENASE_REDUCTASE FAMILY PROTEIN"/>
    <property type="match status" value="1"/>
</dbReference>
<keyword evidence="5" id="KW-1185">Reference proteome</keyword>
<dbReference type="InterPro" id="IPR036291">
    <property type="entry name" value="NAD(P)-bd_dom_sf"/>
</dbReference>
<dbReference type="EMBL" id="JABBGK010000001">
    <property type="protein sequence ID" value="NML73121.1"/>
    <property type="molecule type" value="Genomic_DNA"/>
</dbReference>
<protein>
    <submittedName>
        <fullName evidence="4">SDR family oxidoreductase</fullName>
    </submittedName>
</protein>
<dbReference type="PANTHER" id="PTHR43976">
    <property type="entry name" value="SHORT CHAIN DEHYDROGENASE"/>
    <property type="match status" value="1"/>
</dbReference>
<dbReference type="InterPro" id="IPR020904">
    <property type="entry name" value="Sc_DH/Rdtase_CS"/>
</dbReference>
<dbReference type="AlphaFoldDB" id="A0A7Y0ATC0"/>
<comment type="caution">
    <text evidence="4">The sequence shown here is derived from an EMBL/GenBank/DDBJ whole genome shotgun (WGS) entry which is preliminary data.</text>
</comment>
<reference evidence="4 5" key="1">
    <citation type="submission" date="2020-04" db="EMBL/GenBank/DDBJ databases">
        <title>Rhizobium sp. S-51 isolated from soil.</title>
        <authorList>
            <person name="Dahal R.H."/>
        </authorList>
    </citation>
    <scope>NUCLEOTIDE SEQUENCE [LARGE SCALE GENOMIC DNA]</scope>
    <source>
        <strain evidence="4 5">S-51</strain>
    </source>
</reference>
<keyword evidence="2" id="KW-0560">Oxidoreductase</keyword>
<organism evidence="4 5">
    <name type="scientific">Rhizobium terricola</name>
    <dbReference type="NCBI Taxonomy" id="2728849"/>
    <lineage>
        <taxon>Bacteria</taxon>
        <taxon>Pseudomonadati</taxon>
        <taxon>Pseudomonadota</taxon>
        <taxon>Alphaproteobacteria</taxon>
        <taxon>Hyphomicrobiales</taxon>
        <taxon>Rhizobiaceae</taxon>
        <taxon>Rhizobium/Agrobacterium group</taxon>
        <taxon>Rhizobium</taxon>
    </lineage>
</organism>
<dbReference type="Pfam" id="PF00106">
    <property type="entry name" value="adh_short"/>
    <property type="match status" value="1"/>
</dbReference>